<dbReference type="PANTHER" id="PTHR32182">
    <property type="entry name" value="DNA REPLICATION AND REPAIR PROTEIN RECF"/>
    <property type="match status" value="1"/>
</dbReference>
<dbReference type="GO" id="GO:0000731">
    <property type="term" value="P:DNA synthesis involved in DNA repair"/>
    <property type="evidence" value="ECO:0007669"/>
    <property type="project" value="TreeGrafter"/>
</dbReference>
<accession>A0A9E2BHH6</accession>
<comment type="caution">
    <text evidence="3">The sequence shown here is derived from an EMBL/GenBank/DDBJ whole genome shotgun (WGS) entry which is preliminary data.</text>
</comment>
<reference evidence="3 4" key="1">
    <citation type="journal article" date="2021" name="bioRxiv">
        <title>Unique metabolic strategies in Hadean analogues reveal hints for primordial physiology.</title>
        <authorList>
            <person name="Nobu M.K."/>
            <person name="Nakai R."/>
            <person name="Tamazawa S."/>
            <person name="Mori H."/>
            <person name="Toyoda A."/>
            <person name="Ijiri A."/>
            <person name="Suzuki S."/>
            <person name="Kurokawa K."/>
            <person name="Kamagata Y."/>
            <person name="Tamaki H."/>
        </authorList>
    </citation>
    <scope>NUCLEOTIDE SEQUENCE [LARGE SCALE GENOMIC DNA]</scope>
    <source>
        <strain evidence="3">BS525</strain>
    </source>
</reference>
<dbReference type="EMBL" id="QLTW01000138">
    <property type="protein sequence ID" value="MBT9145658.1"/>
    <property type="molecule type" value="Genomic_DNA"/>
</dbReference>
<dbReference type="Pfam" id="PF13476">
    <property type="entry name" value="AAA_23"/>
    <property type="match status" value="1"/>
</dbReference>
<proteinExistence type="predicted"/>
<evidence type="ECO:0000256" key="1">
    <source>
        <dbReference type="SAM" id="Coils"/>
    </source>
</evidence>
<dbReference type="AlphaFoldDB" id="A0A9E2BHH6"/>
<dbReference type="Gene3D" id="3.40.50.300">
    <property type="entry name" value="P-loop containing nucleotide triphosphate hydrolases"/>
    <property type="match status" value="2"/>
</dbReference>
<organism evidence="3 4">
    <name type="scientific">Psychracetigena formicireducens</name>
    <dbReference type="NCBI Taxonomy" id="2986056"/>
    <lineage>
        <taxon>Bacteria</taxon>
        <taxon>Bacillati</taxon>
        <taxon>Candidatus Lithacetigenota</taxon>
        <taxon>Candidatus Psychracetigena</taxon>
    </lineage>
</organism>
<dbReference type="Proteomes" id="UP000811545">
    <property type="component" value="Unassembled WGS sequence"/>
</dbReference>
<protein>
    <submittedName>
        <fullName evidence="3">DNA replication and repair protein RecF</fullName>
    </submittedName>
</protein>
<dbReference type="GO" id="GO:0006302">
    <property type="term" value="P:double-strand break repair"/>
    <property type="evidence" value="ECO:0007669"/>
    <property type="project" value="TreeGrafter"/>
</dbReference>
<evidence type="ECO:0000313" key="3">
    <source>
        <dbReference type="EMBL" id="MBT9145658.1"/>
    </source>
</evidence>
<sequence>MPVKIKKINIVAFRGIPDLELELEGKSLLLRGENGSGKSSIVEAIEFFFTGKVAHLEGVQGLSLRRHGPHVNFKPKDANIGITFNPGNIFLSRTFASTPSPPSPLEEYFQITQKGTFILRRSQILEFIMSQPAERFRAIGSIIGIEQLDNVELEIMRLRDELEGKVKSKKKEVERSIKELSDIVEKDITTIDDVISVLNEILRSAGLPLIKSLEDIDKHAEEMLKSVKKVEILDKIKVLNEILELTKIPLITKETVGELTSLNEKIRYLLRDEARVKLYVWDLLETGRKIIEQEKLDVCPLCEQKIERESLLARINTRLTTLRDLSDKALEIRRISVPVIDNLNGVTNKLDTIVSKIELFPELSKEKEILLGKLNSLNIFIEKVVSGKDLQNEIPVQEIDQEKDEIKKMMSSISKISNQLLKDIDLTKEEKRVLEIVRLIGWARNKTKDISKTNIELKTNQKYLELAEKIYSAFSETKKTKIQEIYNIIQSDIQSSYSTLHQNELHQNIELTVALGRRASTEVKIESFGRKGEDPRALTSEGHLDSLGLCIFLAFVKKFNENCSLIVLDDVVTTVDSRHRENICKLLLENFGDKQLFITTCDDFWYEQLNAFIRAYRMDGNFKKLSIVNWDITTGPKIIPYKPRWERIQEKIASGDKNGAGNEGRRNLEWILKRICEVMNASVPVTNWEKGMVSDLLPHAKDRITTLVKDASYKKKVEDTFTELERTTILGNILSHDNPLADKVSMDEVDRFCKCVEKLHKAFLCPNCEHFIGYFPELKIIRCSNTNCENPIEVKCK</sequence>
<dbReference type="InterPro" id="IPR027417">
    <property type="entry name" value="P-loop_NTPase"/>
</dbReference>
<evidence type="ECO:0000259" key="2">
    <source>
        <dbReference type="Pfam" id="PF13476"/>
    </source>
</evidence>
<dbReference type="SUPFAM" id="SSF52540">
    <property type="entry name" value="P-loop containing nucleoside triphosphate hydrolases"/>
    <property type="match status" value="1"/>
</dbReference>
<evidence type="ECO:0000313" key="4">
    <source>
        <dbReference type="Proteomes" id="UP000811545"/>
    </source>
</evidence>
<dbReference type="PANTHER" id="PTHR32182:SF0">
    <property type="entry name" value="DNA REPLICATION AND REPAIR PROTEIN RECF"/>
    <property type="match status" value="1"/>
</dbReference>
<keyword evidence="1" id="KW-0175">Coiled coil</keyword>
<gene>
    <name evidence="3" type="primary">recF_2</name>
    <name evidence="3" type="ORF">DDT42_01533</name>
</gene>
<dbReference type="InterPro" id="IPR038729">
    <property type="entry name" value="Rad50/SbcC_AAA"/>
</dbReference>
<feature type="domain" description="Rad50/SbcC-type AAA" evidence="2">
    <location>
        <begin position="7"/>
        <end position="230"/>
    </location>
</feature>
<name>A0A9E2BHH6_PSYF1</name>
<feature type="coiled-coil region" evidence="1">
    <location>
        <begin position="148"/>
        <end position="179"/>
    </location>
</feature>